<accession>A0A0F9HZU2</accession>
<protein>
    <submittedName>
        <fullName evidence="1">Uncharacterized protein</fullName>
    </submittedName>
</protein>
<name>A0A0F9HZU2_9ZZZZ</name>
<evidence type="ECO:0000313" key="1">
    <source>
        <dbReference type="EMBL" id="KKM20981.1"/>
    </source>
</evidence>
<organism evidence="1">
    <name type="scientific">marine sediment metagenome</name>
    <dbReference type="NCBI Taxonomy" id="412755"/>
    <lineage>
        <taxon>unclassified sequences</taxon>
        <taxon>metagenomes</taxon>
        <taxon>ecological metagenomes</taxon>
    </lineage>
</organism>
<dbReference type="EMBL" id="LAZR01013655">
    <property type="protein sequence ID" value="KKM20981.1"/>
    <property type="molecule type" value="Genomic_DNA"/>
</dbReference>
<proteinExistence type="predicted"/>
<gene>
    <name evidence="1" type="ORF">LCGC14_1640050</name>
</gene>
<comment type="caution">
    <text evidence="1">The sequence shown here is derived from an EMBL/GenBank/DDBJ whole genome shotgun (WGS) entry which is preliminary data.</text>
</comment>
<reference evidence="1" key="1">
    <citation type="journal article" date="2015" name="Nature">
        <title>Complex archaea that bridge the gap between prokaryotes and eukaryotes.</title>
        <authorList>
            <person name="Spang A."/>
            <person name="Saw J.H."/>
            <person name="Jorgensen S.L."/>
            <person name="Zaremba-Niedzwiedzka K."/>
            <person name="Martijn J."/>
            <person name="Lind A.E."/>
            <person name="van Eijk R."/>
            <person name="Schleper C."/>
            <person name="Guy L."/>
            <person name="Ettema T.J."/>
        </authorList>
    </citation>
    <scope>NUCLEOTIDE SEQUENCE</scope>
</reference>
<feature type="non-terminal residue" evidence="1">
    <location>
        <position position="1"/>
    </location>
</feature>
<sequence>QALDYRLEGKSYPEISDKLNYSGPGAAFNAIQRLLKYHEMDSVDELRQVESSRLDELMTGLWAKAQTGTKDAVELVLKIMTRRAKLLGLDVPAEIHWKGEMKVKHVLLLKMGDRPPRVINLDDPNWDEALTLEELTAVREMPIIEGEVRQLPAGKGKTDAVEAEQNA</sequence>
<dbReference type="AlphaFoldDB" id="A0A0F9HZU2"/>